<evidence type="ECO:0000313" key="5">
    <source>
        <dbReference type="EMBL" id="SFE11675.1"/>
    </source>
</evidence>
<dbReference type="AlphaFoldDB" id="A0A1I1XWD7"/>
<evidence type="ECO:0000313" key="6">
    <source>
        <dbReference type="Proteomes" id="UP000199477"/>
    </source>
</evidence>
<dbReference type="RefSeq" id="WP_026634419.1">
    <property type="nucleotide sequence ID" value="NZ_FONH01000001.1"/>
</dbReference>
<evidence type="ECO:0000256" key="2">
    <source>
        <dbReference type="ARBA" id="ARBA00019066"/>
    </source>
</evidence>
<dbReference type="EMBL" id="FONH01000001">
    <property type="protein sequence ID" value="SFE11675.1"/>
    <property type="molecule type" value="Genomic_DNA"/>
</dbReference>
<reference evidence="6" key="1">
    <citation type="submission" date="2016-10" db="EMBL/GenBank/DDBJ databases">
        <authorList>
            <person name="Varghese N."/>
            <person name="Submissions S."/>
        </authorList>
    </citation>
    <scope>NUCLEOTIDE SEQUENCE [LARGE SCALE GENOMIC DNA]</scope>
    <source>
        <strain evidence="6">UNC178MFTsu3.1</strain>
    </source>
</reference>
<dbReference type="STRING" id="500610.SAMN02799615_00408"/>
<dbReference type="Proteomes" id="UP000199477">
    <property type="component" value="Unassembled WGS sequence"/>
</dbReference>
<name>A0A1I1XWD7_9GAMM</name>
<keyword evidence="6" id="KW-1185">Reference proteome</keyword>
<evidence type="ECO:0000256" key="1">
    <source>
        <dbReference type="ARBA" id="ARBA00004683"/>
    </source>
</evidence>
<evidence type="ECO:0000256" key="3">
    <source>
        <dbReference type="ARBA" id="ARBA00022752"/>
    </source>
</evidence>
<accession>A0A1I1XWD7</accession>
<organism evidence="5 6">
    <name type="scientific">Dyella marensis</name>
    <dbReference type="NCBI Taxonomy" id="500610"/>
    <lineage>
        <taxon>Bacteria</taxon>
        <taxon>Pseudomonadati</taxon>
        <taxon>Pseudomonadota</taxon>
        <taxon>Gammaproteobacteria</taxon>
        <taxon>Lysobacterales</taxon>
        <taxon>Rhodanobacteraceae</taxon>
        <taxon>Dyella</taxon>
    </lineage>
</organism>
<keyword evidence="3" id="KW-0583">PHB biosynthesis</keyword>
<dbReference type="UniPathway" id="UPA00917"/>
<dbReference type="InterPro" id="IPR010123">
    <property type="entry name" value="PHA_synth_III_E"/>
</dbReference>
<comment type="pathway">
    <text evidence="1">Biopolymer metabolism; poly-(R)-3-hydroxybutanoate biosynthesis.</text>
</comment>
<sequence>MSDHANDVMKQYQAWAQQSWDAWMQSLQRPASPFAPAAPASSDDVLSRAMGGLKSYADWLQAAATSGIAGQGQGDWQQALQQLFLGMGQPAAASPFMGAPFAGTPFAGMNQPFAQAFAGIDNAAAHGFAQQWQSWLQAMQPRTGEWNAGFGGDSPAFGYTRERQMQQQALLEAMREYTDASNRYNTLILRANADGFERLREKLAERTDPGRQIDSLKALYDLWVDAAEEAYAQIALSDEFRDAYGAMVNRQMHVRQLQQRQTEAWCRELGMPTRSEVDSLGKRVQELRRELRAAAGGAPSRASAPDAELDALRSEVAALKRKLSGRAEAAHAPKKVVSESLGAEAENKRKPAARRTAKAAPTRGTQRTRK</sequence>
<proteinExistence type="predicted"/>
<dbReference type="GO" id="GO:0042619">
    <property type="term" value="P:poly-hydroxybutyrate biosynthetic process"/>
    <property type="evidence" value="ECO:0007669"/>
    <property type="project" value="UniProtKB-KW"/>
</dbReference>
<evidence type="ECO:0000256" key="4">
    <source>
        <dbReference type="SAM" id="MobiDB-lite"/>
    </source>
</evidence>
<dbReference type="Pfam" id="PF09712">
    <property type="entry name" value="PHA_synth_III_E"/>
    <property type="match status" value="1"/>
</dbReference>
<gene>
    <name evidence="5" type="ORF">SAMN02799615_00408</name>
</gene>
<protein>
    <recommendedName>
        <fullName evidence="2">Poly(3-hydroxyalkanoate) polymerase subunit PhaE</fullName>
    </recommendedName>
</protein>
<feature type="region of interest" description="Disordered" evidence="4">
    <location>
        <begin position="324"/>
        <end position="370"/>
    </location>
</feature>